<dbReference type="GO" id="GO:0005375">
    <property type="term" value="F:copper ion transmembrane transporter activity"/>
    <property type="evidence" value="ECO:0007669"/>
    <property type="project" value="UniProtKB-UniRule"/>
</dbReference>
<dbReference type="Pfam" id="PF04145">
    <property type="entry name" value="Ctr"/>
    <property type="match status" value="1"/>
</dbReference>
<feature type="transmembrane region" description="Helical" evidence="4">
    <location>
        <begin position="165"/>
        <end position="182"/>
    </location>
</feature>
<proteinExistence type="inferred from homology"/>
<dbReference type="GO" id="GO:0016020">
    <property type="term" value="C:membrane"/>
    <property type="evidence" value="ECO:0007669"/>
    <property type="project" value="UniProtKB-SubCell"/>
</dbReference>
<dbReference type="PANTHER" id="PTHR12483:SF115">
    <property type="entry name" value="COPPER TRANSPORT PROTEIN"/>
    <property type="match status" value="1"/>
</dbReference>
<dbReference type="FunCoup" id="A0A317XQ06">
    <property type="interactions" value="115"/>
</dbReference>
<dbReference type="STRING" id="1882483.A0A317XQ06"/>
<gene>
    <name evidence="6" type="ORF">BCV70DRAFT_149785</name>
</gene>
<feature type="non-terminal residue" evidence="6">
    <location>
        <position position="199"/>
    </location>
</feature>
<accession>A0A317XQ06</accession>
<dbReference type="InterPro" id="IPR007274">
    <property type="entry name" value="Cop_transporter"/>
</dbReference>
<keyword evidence="4" id="KW-0813">Transport</keyword>
<keyword evidence="2 4" id="KW-1133">Transmembrane helix</keyword>
<feature type="compositionally biased region" description="Polar residues" evidence="5">
    <location>
        <begin position="104"/>
        <end position="127"/>
    </location>
</feature>
<feature type="non-terminal residue" evidence="6">
    <location>
        <position position="1"/>
    </location>
</feature>
<organism evidence="6 7">
    <name type="scientific">Testicularia cyperi</name>
    <dbReference type="NCBI Taxonomy" id="1882483"/>
    <lineage>
        <taxon>Eukaryota</taxon>
        <taxon>Fungi</taxon>
        <taxon>Dikarya</taxon>
        <taxon>Basidiomycota</taxon>
        <taxon>Ustilaginomycotina</taxon>
        <taxon>Ustilaginomycetes</taxon>
        <taxon>Ustilaginales</taxon>
        <taxon>Anthracoideaceae</taxon>
        <taxon>Testicularia</taxon>
    </lineage>
</organism>
<keyword evidence="7" id="KW-1185">Reference proteome</keyword>
<evidence type="ECO:0000256" key="1">
    <source>
        <dbReference type="ARBA" id="ARBA00022692"/>
    </source>
</evidence>
<evidence type="ECO:0000256" key="2">
    <source>
        <dbReference type="ARBA" id="ARBA00022989"/>
    </source>
</evidence>
<evidence type="ECO:0000256" key="3">
    <source>
        <dbReference type="ARBA" id="ARBA00023136"/>
    </source>
</evidence>
<feature type="transmembrane region" description="Helical" evidence="4">
    <location>
        <begin position="39"/>
        <end position="58"/>
    </location>
</feature>
<protein>
    <recommendedName>
        <fullName evidence="4">Copper transport protein</fullName>
    </recommendedName>
</protein>
<keyword evidence="3 4" id="KW-0472">Membrane</keyword>
<feature type="transmembrane region" description="Helical" evidence="4">
    <location>
        <begin position="143"/>
        <end position="159"/>
    </location>
</feature>
<dbReference type="PANTHER" id="PTHR12483">
    <property type="entry name" value="SOLUTE CARRIER FAMILY 31 COPPER TRANSPORTERS"/>
    <property type="match status" value="1"/>
</dbReference>
<evidence type="ECO:0000256" key="4">
    <source>
        <dbReference type="RuleBase" id="RU367022"/>
    </source>
</evidence>
<reference evidence="6 7" key="1">
    <citation type="journal article" date="2018" name="Mol. Biol. Evol.">
        <title>Broad Genomic Sampling Reveals a Smut Pathogenic Ancestry of the Fungal Clade Ustilaginomycotina.</title>
        <authorList>
            <person name="Kijpornyongpan T."/>
            <person name="Mondo S.J."/>
            <person name="Barry K."/>
            <person name="Sandor L."/>
            <person name="Lee J."/>
            <person name="Lipzen A."/>
            <person name="Pangilinan J."/>
            <person name="LaButti K."/>
            <person name="Hainaut M."/>
            <person name="Henrissat B."/>
            <person name="Grigoriev I.V."/>
            <person name="Spatafora J.W."/>
            <person name="Aime M.C."/>
        </authorList>
    </citation>
    <scope>NUCLEOTIDE SEQUENCE [LARGE SCALE GENOMIC DNA]</scope>
    <source>
        <strain evidence="6 7">MCA 3645</strain>
    </source>
</reference>
<feature type="compositionally biased region" description="Low complexity" evidence="5">
    <location>
        <begin position="87"/>
        <end position="99"/>
    </location>
</feature>
<dbReference type="EMBL" id="KZ819193">
    <property type="protein sequence ID" value="PWZ00172.1"/>
    <property type="molecule type" value="Genomic_DNA"/>
</dbReference>
<dbReference type="OrthoDB" id="161814at2759"/>
<dbReference type="InParanoid" id="A0A317XQ06"/>
<keyword evidence="4" id="KW-0186">Copper</keyword>
<name>A0A317XQ06_9BASI</name>
<evidence type="ECO:0000313" key="6">
    <source>
        <dbReference type="EMBL" id="PWZ00172.1"/>
    </source>
</evidence>
<comment type="subcellular location">
    <subcellularLocation>
        <location evidence="4">Membrane</location>
        <topology evidence="4">Multi-pass membrane protein</topology>
    </subcellularLocation>
</comment>
<keyword evidence="4" id="KW-0187">Copper transport</keyword>
<dbReference type="AlphaFoldDB" id="A0A317XQ06"/>
<evidence type="ECO:0000313" key="7">
    <source>
        <dbReference type="Proteomes" id="UP000246740"/>
    </source>
</evidence>
<keyword evidence="1 4" id="KW-0812">Transmembrane</keyword>
<feature type="region of interest" description="Disordered" evidence="5">
    <location>
        <begin position="81"/>
        <end position="127"/>
    </location>
</feature>
<evidence type="ECO:0000256" key="5">
    <source>
        <dbReference type="SAM" id="MobiDB-lite"/>
    </source>
</evidence>
<dbReference type="Proteomes" id="UP000246740">
    <property type="component" value="Unassembled WGS sequence"/>
</dbReference>
<keyword evidence="4" id="KW-0406">Ion transport</keyword>
<sequence length="199" mass="21654">HGGMDHGGMDMSCSMNMIWNWDTRGLCVVSSSWRIDSTLQLYLSLVLIAMVGVLYEWLRLYIRRLDAKIARSASLGTSNPAHRRRASVLPTSSSSASPSDGLLGNQSPANRRSPSLGSTSSFKRGGLASSTLPISRRTQTLRSSLYALSVFISFWLMLVSMSFNAWLISAIVAGAGIGHFLFSRDFTSLSDDTQGLACH</sequence>
<comment type="similarity">
    <text evidence="4">Belongs to the copper transporter (Ctr) (TC 1.A.56) family. SLC31A subfamily.</text>
</comment>